<evidence type="ECO:0000256" key="2">
    <source>
        <dbReference type="ARBA" id="ARBA00009765"/>
    </source>
</evidence>
<evidence type="ECO:0000259" key="9">
    <source>
        <dbReference type="Pfam" id="PF00520"/>
    </source>
</evidence>
<feature type="transmembrane region" description="Helical" evidence="8">
    <location>
        <begin position="457"/>
        <end position="476"/>
    </location>
</feature>
<dbReference type="GO" id="GO:0005886">
    <property type="term" value="C:plasma membrane"/>
    <property type="evidence" value="ECO:0007669"/>
    <property type="project" value="UniProtKB-SubCell"/>
</dbReference>
<gene>
    <name evidence="10" type="ORF">DIC75_00340</name>
</gene>
<organism evidence="10 11">
    <name type="scientific">Methanoculleus oceani</name>
    <dbReference type="NCBI Taxonomy" id="2184756"/>
    <lineage>
        <taxon>Archaea</taxon>
        <taxon>Methanobacteriati</taxon>
        <taxon>Methanobacteriota</taxon>
        <taxon>Stenosarchaea group</taxon>
        <taxon>Methanomicrobia</taxon>
        <taxon>Methanomicrobiales</taxon>
        <taxon>Methanomicrobiaceae</taxon>
        <taxon>Methanoculleus</taxon>
    </lineage>
</organism>
<dbReference type="PANTHER" id="PTHR46494:SF1">
    <property type="entry name" value="CORA FAMILY METAL ION TRANSPORTER (EUROFUNG)"/>
    <property type="match status" value="1"/>
</dbReference>
<accession>A0ABD4TBF4</accession>
<evidence type="ECO:0000313" key="10">
    <source>
        <dbReference type="EMBL" id="MCM2464773.1"/>
    </source>
</evidence>
<comment type="caution">
    <text evidence="10">The sequence shown here is derived from an EMBL/GenBank/DDBJ whole genome shotgun (WGS) entry which is preliminary data.</text>
</comment>
<dbReference type="Proteomes" id="UP001523230">
    <property type="component" value="Unassembled WGS sequence"/>
</dbReference>
<feature type="domain" description="Ion transport" evidence="9">
    <location>
        <begin position="29"/>
        <end position="128"/>
    </location>
</feature>
<dbReference type="InterPro" id="IPR045861">
    <property type="entry name" value="CorA_cytoplasmic_dom"/>
</dbReference>
<dbReference type="Gene3D" id="1.20.120.350">
    <property type="entry name" value="Voltage-gated potassium channels. Chain C"/>
    <property type="match status" value="1"/>
</dbReference>
<dbReference type="Gene3D" id="1.20.58.340">
    <property type="entry name" value="Magnesium transport protein CorA, transmembrane region"/>
    <property type="match status" value="1"/>
</dbReference>
<feature type="transmembrane region" description="Helical" evidence="8">
    <location>
        <begin position="28"/>
        <end position="49"/>
    </location>
</feature>
<evidence type="ECO:0000256" key="5">
    <source>
        <dbReference type="ARBA" id="ARBA00022692"/>
    </source>
</evidence>
<dbReference type="InterPro" id="IPR005821">
    <property type="entry name" value="Ion_trans_dom"/>
</dbReference>
<comment type="similarity">
    <text evidence="2">Belongs to the CorA metal ion transporter (MIT) (TC 1.A.35) family.</text>
</comment>
<comment type="subcellular location">
    <subcellularLocation>
        <location evidence="1">Cell membrane</location>
        <topology evidence="1">Multi-pass membrane protein</topology>
    </subcellularLocation>
</comment>
<feature type="transmembrane region" description="Helical" evidence="8">
    <location>
        <begin position="426"/>
        <end position="445"/>
    </location>
</feature>
<feature type="transmembrane region" description="Helical" evidence="8">
    <location>
        <begin position="90"/>
        <end position="114"/>
    </location>
</feature>
<dbReference type="PANTHER" id="PTHR46494">
    <property type="entry name" value="CORA FAMILY METAL ION TRANSPORTER (EUROFUNG)"/>
    <property type="match status" value="1"/>
</dbReference>
<dbReference type="InterPro" id="IPR002523">
    <property type="entry name" value="MgTranspt_CorA/ZnTranspt_ZntB"/>
</dbReference>
<name>A0ABD4TBF4_9EURY</name>
<evidence type="ECO:0000256" key="3">
    <source>
        <dbReference type="ARBA" id="ARBA00022448"/>
    </source>
</evidence>
<evidence type="ECO:0000256" key="4">
    <source>
        <dbReference type="ARBA" id="ARBA00022475"/>
    </source>
</evidence>
<keyword evidence="3" id="KW-0813">Transport</keyword>
<evidence type="ECO:0000256" key="1">
    <source>
        <dbReference type="ARBA" id="ARBA00004651"/>
    </source>
</evidence>
<evidence type="ECO:0000256" key="6">
    <source>
        <dbReference type="ARBA" id="ARBA00022989"/>
    </source>
</evidence>
<dbReference type="Pfam" id="PF00520">
    <property type="entry name" value="Ion_trans"/>
    <property type="match status" value="1"/>
</dbReference>
<dbReference type="InterPro" id="IPR027359">
    <property type="entry name" value="Volt_channel_dom_sf"/>
</dbReference>
<proteinExistence type="inferred from homology"/>
<reference evidence="10 11" key="1">
    <citation type="submission" date="2018-05" db="EMBL/GenBank/DDBJ databases">
        <title>Isolation and characterization of genus Methanoculleus species and their viruses from deep sea marine sediment offshore southwestern Taiwan.</title>
        <authorList>
            <person name="Wei W.-H."/>
            <person name="Chen W.-C."/>
            <person name="Lai M.-C."/>
            <person name="Chen S.-C."/>
        </authorList>
    </citation>
    <scope>NUCLEOTIDE SEQUENCE [LARGE SCALE GENOMIC DNA]</scope>
    <source>
        <strain evidence="10 11">CWC-02</strain>
    </source>
</reference>
<dbReference type="EMBL" id="QFDM01000001">
    <property type="protein sequence ID" value="MCM2464773.1"/>
    <property type="molecule type" value="Genomic_DNA"/>
</dbReference>
<evidence type="ECO:0000256" key="7">
    <source>
        <dbReference type="ARBA" id="ARBA00023136"/>
    </source>
</evidence>
<dbReference type="SUPFAM" id="SSF81324">
    <property type="entry name" value="Voltage-gated potassium channels"/>
    <property type="match status" value="1"/>
</dbReference>
<dbReference type="RefSeq" id="WP_250986030.1">
    <property type="nucleotide sequence ID" value="NZ_QFDM01000001.1"/>
</dbReference>
<evidence type="ECO:0000313" key="11">
    <source>
        <dbReference type="Proteomes" id="UP001523230"/>
    </source>
</evidence>
<sequence length="482" mass="53341">MEQAAGKTRQERKADFRDLVYRILSDGLMIFLGLVMAPIVIIPLLVPTLSQPVVEFLNMADTTIIAIFVLEYVLKLALAEDPVSHFLDPWHLLDLVIITLPVLEVVPIAGSTLARSSPTLRLLRVVRVAAAGGRSVERIEPEIAVPGPAAPAFSTMRIRGRVGDSGDGEREFTPAEVKRYLDDPSVEAWFDLSGASRLDFPVLSEILDLPAVFFESRLMRPSHPGITFADTTRLIFVQEPERTLRVQNGVRIPVVTNIGLIIVNRSRTIITVSKAEDRFFGPIRAGLYGSALAGVPLDTRVLYGSLDGINENYARILAELEAELMRLEGTPNNEMPKDFLDTVFQLKRVSSVLASSLFHQREVTTIIARDLPSTKSRAGEKSIFDALANETDYLHESAGNIREGLLSLIDVHINTVSYEMNRAMRVIAVLSALVLIPTLIGQVLGTNILGTPFSLHIWQVTAWTIISMLVVGWVFYKLGWLR</sequence>
<dbReference type="AlphaFoldDB" id="A0ABD4TBF4"/>
<evidence type="ECO:0000256" key="8">
    <source>
        <dbReference type="SAM" id="Phobius"/>
    </source>
</evidence>
<dbReference type="SUPFAM" id="SSF143865">
    <property type="entry name" value="CorA soluble domain-like"/>
    <property type="match status" value="1"/>
</dbReference>
<keyword evidence="4" id="KW-1003">Cell membrane</keyword>
<dbReference type="Pfam" id="PF01544">
    <property type="entry name" value="CorA"/>
    <property type="match status" value="1"/>
</dbReference>
<protein>
    <recommendedName>
        <fullName evidence="9">Ion transport domain-containing protein</fullName>
    </recommendedName>
</protein>
<keyword evidence="7 8" id="KW-0472">Membrane</keyword>
<keyword evidence="11" id="KW-1185">Reference proteome</keyword>
<keyword evidence="5 8" id="KW-0812">Transmembrane</keyword>
<keyword evidence="6 8" id="KW-1133">Transmembrane helix</keyword>
<dbReference type="SUPFAM" id="SSF144083">
    <property type="entry name" value="Magnesium transport protein CorA, transmembrane region"/>
    <property type="match status" value="1"/>
</dbReference>
<dbReference type="InterPro" id="IPR045863">
    <property type="entry name" value="CorA_TM1_TM2"/>
</dbReference>